<keyword evidence="6" id="KW-0408">Iron</keyword>
<dbReference type="Proteomes" id="UP000317901">
    <property type="component" value="Unassembled WGS sequence"/>
</dbReference>
<feature type="domain" description="TauD/TfdA-like" evidence="7">
    <location>
        <begin position="62"/>
        <end position="291"/>
    </location>
</feature>
<keyword evidence="11" id="KW-1185">Reference proteome</keyword>
<dbReference type="Pfam" id="PF02668">
    <property type="entry name" value="TauD"/>
    <property type="match status" value="1"/>
</dbReference>
<evidence type="ECO:0000313" key="8">
    <source>
        <dbReference type="EMBL" id="TWR88160.1"/>
    </source>
</evidence>
<organism evidence="9 10">
    <name type="scientific">Pseudomonas saxonica</name>
    <dbReference type="NCBI Taxonomy" id="2600598"/>
    <lineage>
        <taxon>Bacteria</taxon>
        <taxon>Pseudomonadati</taxon>
        <taxon>Pseudomonadota</taxon>
        <taxon>Gammaproteobacteria</taxon>
        <taxon>Pseudomonadales</taxon>
        <taxon>Pseudomonadaceae</taxon>
        <taxon>Pseudomonas</taxon>
    </lineage>
</organism>
<evidence type="ECO:0000256" key="5">
    <source>
        <dbReference type="ARBA" id="ARBA00023002"/>
    </source>
</evidence>
<evidence type="ECO:0000256" key="2">
    <source>
        <dbReference type="ARBA" id="ARBA00008654"/>
    </source>
</evidence>
<evidence type="ECO:0000313" key="9">
    <source>
        <dbReference type="EMBL" id="TWR95325.1"/>
    </source>
</evidence>
<dbReference type="OrthoDB" id="5491415at2"/>
<evidence type="ECO:0000256" key="3">
    <source>
        <dbReference type="ARBA" id="ARBA00022723"/>
    </source>
</evidence>
<keyword evidence="5" id="KW-0560">Oxidoreductase</keyword>
<reference evidence="10 11" key="1">
    <citation type="submission" date="2019-06" db="EMBL/GenBank/DDBJ databases">
        <title>Pseudomonas bimorpha sp. nov. isolated from bovine raw milk and skim milk concentrate.</title>
        <authorList>
            <person name="Hofmann K."/>
            <person name="Huptas C."/>
            <person name="Doll E."/>
            <person name="Scherer S."/>
            <person name="Wenning M."/>
        </authorList>
    </citation>
    <scope>NUCLEOTIDE SEQUENCE [LARGE SCALE GENOMIC DNA]</scope>
    <source>
        <strain evidence="8 11">DSM 108989</strain>
        <strain evidence="9 10">DSM 108990</strain>
    </source>
</reference>
<evidence type="ECO:0000256" key="4">
    <source>
        <dbReference type="ARBA" id="ARBA00022964"/>
    </source>
</evidence>
<dbReference type="InterPro" id="IPR042098">
    <property type="entry name" value="TauD-like_sf"/>
</dbReference>
<keyword evidence="3" id="KW-0479">Metal-binding</keyword>
<sequence>MTLNVSNFRQEVSKFKLSNNAFNELLAAQDKLAPDSLTHRIDVTPALLDSQCSGALLEELGTVRNMIDHERHVLLIDGFKVDTLARFKSLIWTFGSLLGVPMVQNHLGHHMIEVYDRGGKSIEEGARYHQTKQGAYVHNDGVSDPVPIDYLILACGQKALLGGESILIDASAVYVELTAFPEILEVLKGDFLFENRGMAEEEQLFRAPILSFSDEGIPQIRYFRVYIESAHLKAGQPLTALQVQALDFLDTALDQSSVQHRILLEPGQVLVSADNKFLHTRTQFIEQHAPRAEISDSDCLATLNRYMLRMWLRKPS</sequence>
<protein>
    <submittedName>
        <fullName evidence="9">TauD/TfdA family dioxygenase</fullName>
    </submittedName>
</protein>
<comment type="similarity">
    <text evidence="2">Belongs to the gamma-BBH/TMLD family.</text>
</comment>
<dbReference type="GO" id="GO:0016706">
    <property type="term" value="F:2-oxoglutarate-dependent dioxygenase activity"/>
    <property type="evidence" value="ECO:0007669"/>
    <property type="project" value="UniProtKB-ARBA"/>
</dbReference>
<dbReference type="PANTHER" id="PTHR10696:SF25">
    <property type="entry name" value="OXIDOREDUCTASE AIM17-RELATED"/>
    <property type="match status" value="1"/>
</dbReference>
<keyword evidence="4 9" id="KW-0223">Dioxygenase</keyword>
<evidence type="ECO:0000256" key="6">
    <source>
        <dbReference type="ARBA" id="ARBA00023004"/>
    </source>
</evidence>
<name>A0A5C5PZ07_9PSED</name>
<proteinExistence type="inferred from homology"/>
<comment type="cofactor">
    <cofactor evidence="1">
        <name>Fe(2+)</name>
        <dbReference type="ChEBI" id="CHEBI:29033"/>
    </cofactor>
</comment>
<gene>
    <name evidence="9" type="ORF">FJD37_09995</name>
    <name evidence="8" type="ORF">FJD38_15790</name>
</gene>
<evidence type="ECO:0000259" key="7">
    <source>
        <dbReference type="Pfam" id="PF02668"/>
    </source>
</evidence>
<dbReference type="Gene3D" id="3.60.130.10">
    <property type="entry name" value="Clavaminate synthase-like"/>
    <property type="match status" value="1"/>
</dbReference>
<dbReference type="RefSeq" id="WP_146386187.1">
    <property type="nucleotide sequence ID" value="NZ_VFIO01000006.1"/>
</dbReference>
<dbReference type="EMBL" id="VFIP01000015">
    <property type="protein sequence ID" value="TWR95325.1"/>
    <property type="molecule type" value="Genomic_DNA"/>
</dbReference>
<evidence type="ECO:0000313" key="10">
    <source>
        <dbReference type="Proteomes" id="UP000317901"/>
    </source>
</evidence>
<dbReference type="GO" id="GO:0046872">
    <property type="term" value="F:metal ion binding"/>
    <property type="evidence" value="ECO:0007669"/>
    <property type="project" value="UniProtKB-KW"/>
</dbReference>
<dbReference type="InterPro" id="IPR050411">
    <property type="entry name" value="AlphaKG_dependent_hydroxylases"/>
</dbReference>
<dbReference type="Proteomes" id="UP000318428">
    <property type="component" value="Unassembled WGS sequence"/>
</dbReference>
<evidence type="ECO:0000313" key="11">
    <source>
        <dbReference type="Proteomes" id="UP000318428"/>
    </source>
</evidence>
<dbReference type="SUPFAM" id="SSF51197">
    <property type="entry name" value="Clavaminate synthase-like"/>
    <property type="match status" value="1"/>
</dbReference>
<dbReference type="PANTHER" id="PTHR10696">
    <property type="entry name" value="GAMMA-BUTYROBETAINE HYDROXYLASE-RELATED"/>
    <property type="match status" value="1"/>
</dbReference>
<dbReference type="InterPro" id="IPR003819">
    <property type="entry name" value="TauD/TfdA-like"/>
</dbReference>
<dbReference type="GO" id="GO:0045329">
    <property type="term" value="P:carnitine biosynthetic process"/>
    <property type="evidence" value="ECO:0007669"/>
    <property type="project" value="TreeGrafter"/>
</dbReference>
<evidence type="ECO:0000256" key="1">
    <source>
        <dbReference type="ARBA" id="ARBA00001954"/>
    </source>
</evidence>
<dbReference type="AlphaFoldDB" id="A0A5C5PZ07"/>
<accession>A0A5C5PZ07</accession>
<dbReference type="EMBL" id="VFIO01000006">
    <property type="protein sequence ID" value="TWR88160.1"/>
    <property type="molecule type" value="Genomic_DNA"/>
</dbReference>
<comment type="caution">
    <text evidence="9">The sequence shown here is derived from an EMBL/GenBank/DDBJ whole genome shotgun (WGS) entry which is preliminary data.</text>
</comment>